<evidence type="ECO:0000256" key="1">
    <source>
        <dbReference type="ARBA" id="ARBA00022723"/>
    </source>
</evidence>
<dbReference type="PANTHER" id="PTHR13483">
    <property type="entry name" value="BOX C_D SNORNA PROTEIN 1-RELATED"/>
    <property type="match status" value="1"/>
</dbReference>
<dbReference type="AlphaFoldDB" id="A0A0D2B4Z8"/>
<dbReference type="EMBL" id="KN847535">
    <property type="protein sequence ID" value="KIW06309.1"/>
    <property type="molecule type" value="Genomic_DNA"/>
</dbReference>
<accession>A0A0D2B4Z8</accession>
<dbReference type="GO" id="GO:0070761">
    <property type="term" value="C:pre-snoRNP complex"/>
    <property type="evidence" value="ECO:0007669"/>
    <property type="project" value="TreeGrafter"/>
</dbReference>
<keyword evidence="8" id="KW-1185">Reference proteome</keyword>
<evidence type="ECO:0000256" key="2">
    <source>
        <dbReference type="ARBA" id="ARBA00022771"/>
    </source>
</evidence>
<evidence type="ECO:0000259" key="6">
    <source>
        <dbReference type="PROSITE" id="PS51083"/>
    </source>
</evidence>
<evidence type="ECO:0000256" key="4">
    <source>
        <dbReference type="PROSITE-ProRule" id="PRU00453"/>
    </source>
</evidence>
<keyword evidence="2 4" id="KW-0863">Zinc-finger</keyword>
<dbReference type="InterPro" id="IPR013087">
    <property type="entry name" value="Znf_C2H2_type"/>
</dbReference>
<dbReference type="GO" id="GO:0000463">
    <property type="term" value="P:maturation of LSU-rRNA from tricistronic rRNA transcript (SSU-rRNA, 5.8S rRNA, LSU-rRNA)"/>
    <property type="evidence" value="ECO:0007669"/>
    <property type="project" value="TreeGrafter"/>
</dbReference>
<dbReference type="PROSITE" id="PS51083">
    <property type="entry name" value="ZF_HIT"/>
    <property type="match status" value="1"/>
</dbReference>
<keyword evidence="3" id="KW-0862">Zinc</keyword>
<dbReference type="Pfam" id="PF04438">
    <property type="entry name" value="zf-HIT"/>
    <property type="match status" value="1"/>
</dbReference>
<dbReference type="PROSITE" id="PS00028">
    <property type="entry name" value="ZINC_FINGER_C2H2_1"/>
    <property type="match status" value="1"/>
</dbReference>
<feature type="region of interest" description="Disordered" evidence="5">
    <location>
        <begin position="43"/>
        <end position="74"/>
    </location>
</feature>
<evidence type="ECO:0000256" key="3">
    <source>
        <dbReference type="ARBA" id="ARBA00022833"/>
    </source>
</evidence>
<dbReference type="InParanoid" id="A0A0D2B4Z8"/>
<dbReference type="Gene3D" id="3.30.60.190">
    <property type="match status" value="1"/>
</dbReference>
<evidence type="ECO:0000313" key="8">
    <source>
        <dbReference type="Proteomes" id="UP000053259"/>
    </source>
</evidence>
<dbReference type="GO" id="GO:0005634">
    <property type="term" value="C:nucleus"/>
    <property type="evidence" value="ECO:0007669"/>
    <property type="project" value="TreeGrafter"/>
</dbReference>
<name>A0A0D2B4Z8_9PEZI</name>
<gene>
    <name evidence="7" type="ORF">PV09_02774</name>
</gene>
<dbReference type="GO" id="GO:0008270">
    <property type="term" value="F:zinc ion binding"/>
    <property type="evidence" value="ECO:0007669"/>
    <property type="project" value="UniProtKB-UniRule"/>
</dbReference>
<evidence type="ECO:0000313" key="7">
    <source>
        <dbReference type="EMBL" id="KIW06309.1"/>
    </source>
</evidence>
<dbReference type="GeneID" id="27310747"/>
<evidence type="ECO:0000256" key="5">
    <source>
        <dbReference type="SAM" id="MobiDB-lite"/>
    </source>
</evidence>
<dbReference type="VEuPathDB" id="FungiDB:PV09_02774"/>
<dbReference type="CDD" id="cd23024">
    <property type="entry name" value="zf-HIT_ZNHIT2-3"/>
    <property type="match status" value="1"/>
</dbReference>
<dbReference type="SUPFAM" id="SSF144232">
    <property type="entry name" value="HIT/MYND zinc finger-like"/>
    <property type="match status" value="1"/>
</dbReference>
<dbReference type="OrthoDB" id="18412at2759"/>
<feature type="compositionally biased region" description="Polar residues" evidence="5">
    <location>
        <begin position="55"/>
        <end position="67"/>
    </location>
</feature>
<feature type="domain" description="HIT-type" evidence="6">
    <location>
        <begin position="6"/>
        <end position="40"/>
    </location>
</feature>
<dbReference type="Proteomes" id="UP000053259">
    <property type="component" value="Unassembled WGS sequence"/>
</dbReference>
<dbReference type="InterPro" id="IPR007529">
    <property type="entry name" value="Znf_HIT"/>
</dbReference>
<organism evidence="7 8">
    <name type="scientific">Verruconis gallopava</name>
    <dbReference type="NCBI Taxonomy" id="253628"/>
    <lineage>
        <taxon>Eukaryota</taxon>
        <taxon>Fungi</taxon>
        <taxon>Dikarya</taxon>
        <taxon>Ascomycota</taxon>
        <taxon>Pezizomycotina</taxon>
        <taxon>Dothideomycetes</taxon>
        <taxon>Pleosporomycetidae</taxon>
        <taxon>Venturiales</taxon>
        <taxon>Sympoventuriaceae</taxon>
        <taxon>Verruconis</taxon>
    </lineage>
</organism>
<reference evidence="7 8" key="1">
    <citation type="submission" date="2015-01" db="EMBL/GenBank/DDBJ databases">
        <title>The Genome Sequence of Ochroconis gallopava CBS43764.</title>
        <authorList>
            <consortium name="The Broad Institute Genomics Platform"/>
            <person name="Cuomo C."/>
            <person name="de Hoog S."/>
            <person name="Gorbushina A."/>
            <person name="Stielow B."/>
            <person name="Teixiera M."/>
            <person name="Abouelleil A."/>
            <person name="Chapman S.B."/>
            <person name="Priest M."/>
            <person name="Young S.K."/>
            <person name="Wortman J."/>
            <person name="Nusbaum C."/>
            <person name="Birren B."/>
        </authorList>
    </citation>
    <scope>NUCLEOTIDE SEQUENCE [LARGE SCALE GENOMIC DNA]</scope>
    <source>
        <strain evidence="7 8">CBS 43764</strain>
    </source>
</reference>
<dbReference type="FunCoup" id="A0A0D2B4Z8">
    <property type="interactions" value="97"/>
</dbReference>
<dbReference type="HOGENOM" id="CLU_063513_2_1_1"/>
<sequence>MNARKCEVCHDLESKYKCPQCELRYCSLNCFKLHKQLHESSTDANASSALRDESSAPSVQPHRTQQPAKVDPYTALEEHPNFQILFKKYPDLKSQLSRVYQATMNPSQQDESSLGVQQKTRDRVRGQWTQEKGDELAAKLLAKLAKEHEGVKEFMALVRIVFDSEEEENGSQEG</sequence>
<dbReference type="GO" id="GO:0048254">
    <property type="term" value="P:snoRNA localization"/>
    <property type="evidence" value="ECO:0007669"/>
    <property type="project" value="TreeGrafter"/>
</dbReference>
<dbReference type="GO" id="GO:0000492">
    <property type="term" value="P:box C/D snoRNP assembly"/>
    <property type="evidence" value="ECO:0007669"/>
    <property type="project" value="TreeGrafter"/>
</dbReference>
<proteinExistence type="predicted"/>
<keyword evidence="1" id="KW-0479">Metal-binding</keyword>
<dbReference type="InterPro" id="IPR051639">
    <property type="entry name" value="BCD1"/>
</dbReference>
<dbReference type="RefSeq" id="XP_016216178.1">
    <property type="nucleotide sequence ID" value="XM_016355872.1"/>
</dbReference>
<protein>
    <recommendedName>
        <fullName evidence="6">HIT-type domain-containing protein</fullName>
    </recommendedName>
</protein>